<keyword evidence="11 12" id="KW-0472">Membrane</keyword>
<keyword evidence="7 12" id="KW-0378">Hydrolase</keyword>
<feature type="transmembrane region" description="Helical" evidence="12">
    <location>
        <begin position="41"/>
        <end position="59"/>
    </location>
</feature>
<evidence type="ECO:0000256" key="9">
    <source>
        <dbReference type="ARBA" id="ARBA00022989"/>
    </source>
</evidence>
<feature type="binding site" evidence="12">
    <location>
        <position position="224"/>
    </location>
    <ligand>
        <name>Zn(2+)</name>
        <dbReference type="ChEBI" id="CHEBI:29105"/>
        <note>catalytic</note>
    </ligand>
</feature>
<keyword evidence="6 12" id="KW-0479">Metal-binding</keyword>
<dbReference type="GO" id="GO:0016787">
    <property type="term" value="F:hydrolase activity"/>
    <property type="evidence" value="ECO:0007669"/>
    <property type="project" value="UniProtKB-KW"/>
</dbReference>
<proteinExistence type="inferred from homology"/>
<keyword evidence="5 12" id="KW-0812">Transmembrane</keyword>
<feature type="transmembrane region" description="Helical" evidence="12">
    <location>
        <begin position="14"/>
        <end position="35"/>
    </location>
</feature>
<protein>
    <recommendedName>
        <fullName evidence="12">Protease HtpX homolog</fullName>
        <ecNumber evidence="12">3.4.24.-</ecNumber>
    </recommendedName>
</protein>
<evidence type="ECO:0000256" key="10">
    <source>
        <dbReference type="ARBA" id="ARBA00023049"/>
    </source>
</evidence>
<feature type="binding site" evidence="12">
    <location>
        <position position="143"/>
    </location>
    <ligand>
        <name>Zn(2+)</name>
        <dbReference type="ChEBI" id="CHEBI:29105"/>
        <note>catalytic</note>
    </ligand>
</feature>
<comment type="similarity">
    <text evidence="2 12">Belongs to the peptidase M48B family.</text>
</comment>
<dbReference type="PANTHER" id="PTHR43221:SF1">
    <property type="entry name" value="PROTEASE HTPX"/>
    <property type="match status" value="1"/>
</dbReference>
<keyword evidence="10 12" id="KW-0482">Metalloprotease</keyword>
<evidence type="ECO:0000256" key="7">
    <source>
        <dbReference type="ARBA" id="ARBA00022801"/>
    </source>
</evidence>
<dbReference type="InterPro" id="IPR001915">
    <property type="entry name" value="Peptidase_M48"/>
</dbReference>
<sequence>MLYKQIAQNKRKTAILMVVFVIILALVGAGISYLVGVKPTFGISWAIIGSIIYLFIVLLDPASLVMSLNHAQPIHEQDDPELWHVVEDMAMVAQVPMPNIYLINDKSPNAFATGRDPKHSSIAVTSGLRERLDRSELEGVIGHEISHIKNYDIIVSTVGVVLVGVISFLSDIGSRLIWWGIDNDDDDNNSILVTIFKIVSVIFVLLLGPIAAILAQMALSRNREFLADASSVKLTRNPQGLITALEKISNSAPMKQADRSSAGLYIEDPFKTKSFSRLLDTHPPTEERIARLKKM</sequence>
<keyword evidence="14" id="KW-0346">Stress response</keyword>
<feature type="domain" description="Peptidase M48" evidence="13">
    <location>
        <begin position="77"/>
        <end position="294"/>
    </location>
</feature>
<dbReference type="InterPro" id="IPR050083">
    <property type="entry name" value="HtpX_protease"/>
</dbReference>
<keyword evidence="8 12" id="KW-0862">Zinc</keyword>
<dbReference type="CDD" id="cd07340">
    <property type="entry name" value="M48B_Htpx_like"/>
    <property type="match status" value="1"/>
</dbReference>
<feature type="active site" evidence="12">
    <location>
        <position position="144"/>
    </location>
</feature>
<keyword evidence="15" id="KW-1185">Reference proteome</keyword>
<dbReference type="NCBIfam" id="NF003425">
    <property type="entry name" value="PRK04897.1"/>
    <property type="match status" value="1"/>
</dbReference>
<evidence type="ECO:0000313" key="14">
    <source>
        <dbReference type="EMBL" id="MBP2057488.1"/>
    </source>
</evidence>
<evidence type="ECO:0000256" key="6">
    <source>
        <dbReference type="ARBA" id="ARBA00022723"/>
    </source>
</evidence>
<evidence type="ECO:0000256" key="8">
    <source>
        <dbReference type="ARBA" id="ARBA00022833"/>
    </source>
</evidence>
<accession>A0ABS4MCS8</accession>
<dbReference type="EC" id="3.4.24.-" evidence="12"/>
<feature type="transmembrane region" description="Helical" evidence="12">
    <location>
        <begin position="151"/>
        <end position="170"/>
    </location>
</feature>
<keyword evidence="4 12" id="KW-0645">Protease</keyword>
<feature type="binding site" evidence="12">
    <location>
        <position position="147"/>
    </location>
    <ligand>
        <name>Zn(2+)</name>
        <dbReference type="ChEBI" id="CHEBI:29105"/>
        <note>catalytic</note>
    </ligand>
</feature>
<evidence type="ECO:0000256" key="11">
    <source>
        <dbReference type="ARBA" id="ARBA00023136"/>
    </source>
</evidence>
<evidence type="ECO:0000313" key="15">
    <source>
        <dbReference type="Proteomes" id="UP001519292"/>
    </source>
</evidence>
<evidence type="ECO:0000256" key="3">
    <source>
        <dbReference type="ARBA" id="ARBA00022475"/>
    </source>
</evidence>
<gene>
    <name evidence="12" type="primary">htpX</name>
    <name evidence="14" type="ORF">J2Z60_000652</name>
</gene>
<dbReference type="Pfam" id="PF01435">
    <property type="entry name" value="Peptidase_M48"/>
    <property type="match status" value="1"/>
</dbReference>
<keyword evidence="3 12" id="KW-1003">Cell membrane</keyword>
<evidence type="ECO:0000256" key="12">
    <source>
        <dbReference type="HAMAP-Rule" id="MF_00188"/>
    </source>
</evidence>
<dbReference type="PANTHER" id="PTHR43221">
    <property type="entry name" value="PROTEASE HTPX"/>
    <property type="match status" value="1"/>
</dbReference>
<name>A0ABS4MCS8_9LACO</name>
<evidence type="ECO:0000256" key="5">
    <source>
        <dbReference type="ARBA" id="ARBA00022692"/>
    </source>
</evidence>
<keyword evidence="9 12" id="KW-1133">Transmembrane helix</keyword>
<organism evidence="14 15">
    <name type="scientific">Lactobacillus colini</name>
    <dbReference type="NCBI Taxonomy" id="1819254"/>
    <lineage>
        <taxon>Bacteria</taxon>
        <taxon>Bacillati</taxon>
        <taxon>Bacillota</taxon>
        <taxon>Bacilli</taxon>
        <taxon>Lactobacillales</taxon>
        <taxon>Lactobacillaceae</taxon>
        <taxon>Lactobacillus</taxon>
    </lineage>
</organism>
<dbReference type="HAMAP" id="MF_00188">
    <property type="entry name" value="Pept_M48_protease_HtpX"/>
    <property type="match status" value="1"/>
</dbReference>
<comment type="subcellular location">
    <subcellularLocation>
        <location evidence="1 12">Cell membrane</location>
        <topology evidence="1 12">Multi-pass membrane protein</topology>
    </subcellularLocation>
</comment>
<dbReference type="InterPro" id="IPR022919">
    <property type="entry name" value="Pept_M48_protease_HtpX"/>
</dbReference>
<evidence type="ECO:0000256" key="2">
    <source>
        <dbReference type="ARBA" id="ARBA00009779"/>
    </source>
</evidence>
<dbReference type="EMBL" id="JAGGLU010000002">
    <property type="protein sequence ID" value="MBP2057488.1"/>
    <property type="molecule type" value="Genomic_DNA"/>
</dbReference>
<feature type="transmembrane region" description="Helical" evidence="12">
    <location>
        <begin position="190"/>
        <end position="215"/>
    </location>
</feature>
<dbReference type="Gene3D" id="3.30.2010.10">
    <property type="entry name" value="Metalloproteases ('zincins'), catalytic domain"/>
    <property type="match status" value="1"/>
</dbReference>
<dbReference type="RefSeq" id="WP_209686226.1">
    <property type="nucleotide sequence ID" value="NZ_JAGGLU010000002.1"/>
</dbReference>
<evidence type="ECO:0000256" key="1">
    <source>
        <dbReference type="ARBA" id="ARBA00004651"/>
    </source>
</evidence>
<evidence type="ECO:0000256" key="4">
    <source>
        <dbReference type="ARBA" id="ARBA00022670"/>
    </source>
</evidence>
<evidence type="ECO:0000259" key="13">
    <source>
        <dbReference type="Pfam" id="PF01435"/>
    </source>
</evidence>
<dbReference type="Proteomes" id="UP001519292">
    <property type="component" value="Unassembled WGS sequence"/>
</dbReference>
<reference evidence="14 15" key="1">
    <citation type="submission" date="2021-03" db="EMBL/GenBank/DDBJ databases">
        <title>Genomic Encyclopedia of Type Strains, Phase IV (KMG-IV): sequencing the most valuable type-strain genomes for metagenomic binning, comparative biology and taxonomic classification.</title>
        <authorList>
            <person name="Goeker M."/>
        </authorList>
    </citation>
    <scope>NUCLEOTIDE SEQUENCE [LARGE SCALE GENOMIC DNA]</scope>
    <source>
        <strain evidence="14 15">DSM 101872</strain>
    </source>
</reference>
<comment type="cofactor">
    <cofactor evidence="12">
        <name>Zn(2+)</name>
        <dbReference type="ChEBI" id="CHEBI:29105"/>
    </cofactor>
    <text evidence="12">Binds 1 zinc ion per subunit.</text>
</comment>
<comment type="caution">
    <text evidence="14">The sequence shown here is derived from an EMBL/GenBank/DDBJ whole genome shotgun (WGS) entry which is preliminary data.</text>
</comment>